<feature type="domain" description="DUF4326" evidence="2">
    <location>
        <begin position="40"/>
        <end position="104"/>
    </location>
</feature>
<dbReference type="Gene3D" id="2.30.130.30">
    <property type="entry name" value="Hypothetical protein"/>
    <property type="match status" value="1"/>
</dbReference>
<reference evidence="3 4" key="1">
    <citation type="submission" date="2020-04" db="EMBL/GenBank/DDBJ databases">
        <title>MicrobeNet Type strains.</title>
        <authorList>
            <person name="Nicholson A.C."/>
        </authorList>
    </citation>
    <scope>NUCLEOTIDE SEQUENCE [LARGE SCALE GENOMIC DNA]</scope>
    <source>
        <strain evidence="3 4">ATCC 700731</strain>
    </source>
</reference>
<feature type="compositionally biased region" description="Polar residues" evidence="1">
    <location>
        <begin position="1"/>
        <end position="10"/>
    </location>
</feature>
<dbReference type="AlphaFoldDB" id="A0A7X6RZ72"/>
<dbReference type="InterPro" id="IPR015947">
    <property type="entry name" value="PUA-like_sf"/>
</dbReference>
<protein>
    <submittedName>
        <fullName evidence="3">DUF4326 domain-containing protein</fullName>
    </submittedName>
</protein>
<accession>A0A7X6RZ72</accession>
<proteinExistence type="predicted"/>
<organism evidence="3 4">
    <name type="scientific">Mycolicibacterium septicum DSM 44393</name>
    <dbReference type="NCBI Taxonomy" id="1341646"/>
    <lineage>
        <taxon>Bacteria</taxon>
        <taxon>Bacillati</taxon>
        <taxon>Actinomycetota</taxon>
        <taxon>Actinomycetes</taxon>
        <taxon>Mycobacteriales</taxon>
        <taxon>Mycobacteriaceae</taxon>
        <taxon>Mycolicibacterium</taxon>
    </lineage>
</organism>
<dbReference type="Proteomes" id="UP000518188">
    <property type="component" value="Unassembled WGS sequence"/>
</dbReference>
<dbReference type="InterPro" id="IPR025475">
    <property type="entry name" value="DUF4326"/>
</dbReference>
<evidence type="ECO:0000259" key="2">
    <source>
        <dbReference type="Pfam" id="PF14216"/>
    </source>
</evidence>
<comment type="caution">
    <text evidence="3">The sequence shown here is derived from an EMBL/GenBank/DDBJ whole genome shotgun (WGS) entry which is preliminary data.</text>
</comment>
<dbReference type="SUPFAM" id="SSF88697">
    <property type="entry name" value="PUA domain-like"/>
    <property type="match status" value="1"/>
</dbReference>
<name>A0A7X6RZ72_9MYCO</name>
<evidence type="ECO:0000313" key="3">
    <source>
        <dbReference type="EMBL" id="NKZ14977.1"/>
    </source>
</evidence>
<dbReference type="RefSeq" id="WP_044524593.1">
    <property type="nucleotide sequence ID" value="NZ_HG322954.1"/>
</dbReference>
<dbReference type="Pfam" id="PF14216">
    <property type="entry name" value="DUF4326"/>
    <property type="match status" value="1"/>
</dbReference>
<sequence>MTTAANLHSTHSTHETLPPYWPTPIRNDRIPPQPRQLHTDPLWRNPFHPNGTGENWQHRAAAVVDYAVWLAGRTDLIAASAQLRGHDLHCTCGHDQPCHRDVLSDLADPDILAGRRHGHGWGLTVRRPWASLLLVPRELGGKTVENRTWTTSYRGPVLLMAGARVDDTGVTAARRAGLDASWHTRQQGWLGAAVLTDIHTATGDCCRPWGVEPTDGSPVYHWVFQHPARLALPVRGTGFLGLRRTPWSNLIRANALPTSTSECTTGEEPS</sequence>
<evidence type="ECO:0000313" key="4">
    <source>
        <dbReference type="Proteomes" id="UP000518188"/>
    </source>
</evidence>
<evidence type="ECO:0000256" key="1">
    <source>
        <dbReference type="SAM" id="MobiDB-lite"/>
    </source>
</evidence>
<dbReference type="EMBL" id="JAAXPJ010000015">
    <property type="protein sequence ID" value="NKZ14977.1"/>
    <property type="molecule type" value="Genomic_DNA"/>
</dbReference>
<feature type="region of interest" description="Disordered" evidence="1">
    <location>
        <begin position="1"/>
        <end position="27"/>
    </location>
</feature>
<gene>
    <name evidence="3" type="ORF">HGA11_28805</name>
</gene>